<keyword evidence="1" id="KW-0732">Signal</keyword>
<feature type="signal peptide" evidence="1">
    <location>
        <begin position="1"/>
        <end position="22"/>
    </location>
</feature>
<dbReference type="InterPro" id="IPR029063">
    <property type="entry name" value="SAM-dependent_MTases_sf"/>
</dbReference>
<dbReference type="SUPFAM" id="SSF53335">
    <property type="entry name" value="S-adenosyl-L-methionine-dependent methyltransferases"/>
    <property type="match status" value="1"/>
</dbReference>
<reference evidence="2" key="1">
    <citation type="journal article" date="2008" name="BMC Genomics">
        <title>A conifer genomics resource of 200,000 spruce (Picea spp.) ESTs and 6,464 high-quality, sequence-finished full-length cDNAs for Sitka spruce (Picea sitchensis).</title>
        <authorList>
            <person name="Ralph S.G."/>
            <person name="Chun H.J."/>
            <person name="Kolosova N."/>
            <person name="Cooper D."/>
            <person name="Oddy C."/>
            <person name="Ritland C.E."/>
            <person name="Kirkpatrick R."/>
            <person name="Moore R."/>
            <person name="Barber S."/>
            <person name="Holt R.A."/>
            <person name="Jones S.J."/>
            <person name="Marra M.A."/>
            <person name="Douglas C.J."/>
            <person name="Ritland K."/>
            <person name="Bohlmann J."/>
        </authorList>
    </citation>
    <scope>NUCLEOTIDE SEQUENCE</scope>
    <source>
        <tissue evidence="2">Bark</tissue>
    </source>
</reference>
<evidence type="ECO:0008006" key="3">
    <source>
        <dbReference type="Google" id="ProtNLM"/>
    </source>
</evidence>
<evidence type="ECO:0000256" key="1">
    <source>
        <dbReference type="SAM" id="SignalP"/>
    </source>
</evidence>
<proteinExistence type="evidence at transcript level"/>
<dbReference type="PANTHER" id="PTHR32026">
    <property type="entry name" value="METHYLTRANSFERASE-LIKE PROTEIN 24"/>
    <property type="match status" value="1"/>
</dbReference>
<dbReference type="AlphaFoldDB" id="A9NK17"/>
<dbReference type="PANTHER" id="PTHR32026:SF27">
    <property type="entry name" value="METHYLTRANSFERASE FKBM DOMAIN-CONTAINING PROTEIN-RELATED"/>
    <property type="match status" value="1"/>
</dbReference>
<protein>
    <recommendedName>
        <fullName evidence="3">Methyltransferase FkbM domain-containing protein</fullName>
    </recommendedName>
</protein>
<dbReference type="EMBL" id="EF081590">
    <property type="protein sequence ID" value="ABK20978.1"/>
    <property type="molecule type" value="mRNA"/>
</dbReference>
<name>A9NK17_PICSI</name>
<dbReference type="Gene3D" id="3.40.50.150">
    <property type="entry name" value="Vaccinia Virus protein VP39"/>
    <property type="match status" value="1"/>
</dbReference>
<organism evidence="2">
    <name type="scientific">Picea sitchensis</name>
    <name type="common">Sitka spruce</name>
    <name type="synonym">Pinus sitchensis</name>
    <dbReference type="NCBI Taxonomy" id="3332"/>
    <lineage>
        <taxon>Eukaryota</taxon>
        <taxon>Viridiplantae</taxon>
        <taxon>Streptophyta</taxon>
        <taxon>Embryophyta</taxon>
        <taxon>Tracheophyta</taxon>
        <taxon>Spermatophyta</taxon>
        <taxon>Pinopsida</taxon>
        <taxon>Pinidae</taxon>
        <taxon>Conifers I</taxon>
        <taxon>Pinales</taxon>
        <taxon>Pinaceae</taxon>
        <taxon>Picea</taxon>
    </lineage>
</organism>
<evidence type="ECO:0000313" key="2">
    <source>
        <dbReference type="EMBL" id="ABK20978.1"/>
    </source>
</evidence>
<feature type="chain" id="PRO_5002741796" description="Methyltransferase FkbM domain-containing protein" evidence="1">
    <location>
        <begin position="23"/>
        <end position="335"/>
    </location>
</feature>
<accession>A9NK17</accession>
<dbReference type="InterPro" id="IPR026913">
    <property type="entry name" value="METTL24"/>
</dbReference>
<sequence length="335" mass="39399">MTFLKTWPLRHALLFILSTYVAVDLMVKHRGDPNVTYISSHQWAGQETEEWPGQAEVCSRREGYLEIGDVHELRYKSRMKAGENPWHQMKWVGEVAPCRVKGHLIDKLDDWRNFRRGFTLGFTPDVEDRTHILPWILASKIDLNQRERRVFIDVGANYFNTSVTWFMRMYPCDFTEIHAFESNAQLLQKPSRGFDEEANSVEGNPWSYMTKVTPEAPQWMLDRINIYHKMVGDEDDIANNAINITRFIKEELQLKPTDTVVVKIDIEGGEWPTLRRWINDPDMPKIIDELFVEVHYNHPSMAMWDSYSSGEITRQDAKEMLGDLRWNGFFAHFWP</sequence>
<dbReference type="OMA" id="QETEEWP"/>